<dbReference type="AlphaFoldDB" id="A0A7C3PU71"/>
<dbReference type="InterPro" id="IPR001296">
    <property type="entry name" value="Glyco_trans_1"/>
</dbReference>
<keyword evidence="2" id="KW-0808">Transferase</keyword>
<sequence>MVQIAIVAGSYIPEKCGVAHYTQHLRESLSLQNIESVVLTTQQAAQVASDPSVWGVVDDWDVTDLLPLTKAIHQSQAEILHIQHAAGTYRFKRAIFLLPLLLRLTGWQKPIVTTIHEYGWWEWQPKWFPPQLLEICKMWGQQRGWWDREDGFLLTQSNAIIVTNQTAAKALIERLPQQKALVRQVPIGANIPTATDASKAARQAICQRYNWPEASVIFAFFGFLHPVKGLEILFSAFQQVVAVHPEARLLVIGGVESLALPSDQAAQYWQKLEAQITTLDLAEQIKMTGYLEADQTSKHLAGADIGVLPFNHGVTLKSGSLLALMGHALPVVATLAPDLDLELVQHPDVRFIPPRDVEALTKELNYLFENPELRKQLGYAGKTFSQKFSWSTIAQAHENIYSTVLQPVSALSNRSVI</sequence>
<dbReference type="Gene3D" id="3.40.50.2000">
    <property type="entry name" value="Glycogen Phosphorylase B"/>
    <property type="match status" value="2"/>
</dbReference>
<protein>
    <submittedName>
        <fullName evidence="2">Glycosyltransferase</fullName>
    </submittedName>
</protein>
<organism evidence="2">
    <name type="scientific">Oscillatoriales cyanobacterium SpSt-418</name>
    <dbReference type="NCBI Taxonomy" id="2282169"/>
    <lineage>
        <taxon>Bacteria</taxon>
        <taxon>Bacillati</taxon>
        <taxon>Cyanobacteriota</taxon>
        <taxon>Cyanophyceae</taxon>
        <taxon>Oscillatoriophycideae</taxon>
        <taxon>Oscillatoriales</taxon>
    </lineage>
</organism>
<comment type="caution">
    <text evidence="2">The sequence shown here is derived from an EMBL/GenBank/DDBJ whole genome shotgun (WGS) entry which is preliminary data.</text>
</comment>
<feature type="domain" description="Glycosyl transferase family 1" evidence="1">
    <location>
        <begin position="205"/>
        <end position="382"/>
    </location>
</feature>
<proteinExistence type="predicted"/>
<name>A0A7C3PU71_9CYAN</name>
<evidence type="ECO:0000313" key="2">
    <source>
        <dbReference type="EMBL" id="HFN01618.1"/>
    </source>
</evidence>
<dbReference type="PANTHER" id="PTHR12526:SF638">
    <property type="entry name" value="SPORE COAT PROTEIN SA"/>
    <property type="match status" value="1"/>
</dbReference>
<dbReference type="PANTHER" id="PTHR12526">
    <property type="entry name" value="GLYCOSYLTRANSFERASE"/>
    <property type="match status" value="1"/>
</dbReference>
<gene>
    <name evidence="2" type="ORF">ENR64_28535</name>
</gene>
<accession>A0A7C3PU71</accession>
<dbReference type="GO" id="GO:0016757">
    <property type="term" value="F:glycosyltransferase activity"/>
    <property type="evidence" value="ECO:0007669"/>
    <property type="project" value="TreeGrafter"/>
</dbReference>
<reference evidence="2" key="1">
    <citation type="journal article" date="2020" name="mSystems">
        <title>Genome- and Community-Level Interaction Insights into Carbon Utilization and Element Cycling Functions of Hydrothermarchaeota in Hydrothermal Sediment.</title>
        <authorList>
            <person name="Zhou Z."/>
            <person name="Liu Y."/>
            <person name="Xu W."/>
            <person name="Pan J."/>
            <person name="Luo Z.H."/>
            <person name="Li M."/>
        </authorList>
    </citation>
    <scope>NUCLEOTIDE SEQUENCE [LARGE SCALE GENOMIC DNA]</scope>
    <source>
        <strain evidence="2">SpSt-418</strain>
    </source>
</reference>
<dbReference type="SUPFAM" id="SSF53756">
    <property type="entry name" value="UDP-Glycosyltransferase/glycogen phosphorylase"/>
    <property type="match status" value="1"/>
</dbReference>
<dbReference type="EMBL" id="DSRU01000428">
    <property type="protein sequence ID" value="HFN01618.1"/>
    <property type="molecule type" value="Genomic_DNA"/>
</dbReference>
<evidence type="ECO:0000259" key="1">
    <source>
        <dbReference type="Pfam" id="PF00534"/>
    </source>
</evidence>
<dbReference type="Pfam" id="PF00534">
    <property type="entry name" value="Glycos_transf_1"/>
    <property type="match status" value="1"/>
</dbReference>